<organism evidence="1 2">
    <name type="scientific">Ancylostoma caninum</name>
    <name type="common">Dog hookworm</name>
    <dbReference type="NCBI Taxonomy" id="29170"/>
    <lineage>
        <taxon>Eukaryota</taxon>
        <taxon>Metazoa</taxon>
        <taxon>Ecdysozoa</taxon>
        <taxon>Nematoda</taxon>
        <taxon>Chromadorea</taxon>
        <taxon>Rhabditida</taxon>
        <taxon>Rhabditina</taxon>
        <taxon>Rhabditomorpha</taxon>
        <taxon>Strongyloidea</taxon>
        <taxon>Ancylostomatidae</taxon>
        <taxon>Ancylostomatinae</taxon>
        <taxon>Ancylostoma</taxon>
    </lineage>
</organism>
<keyword evidence="2" id="KW-1185">Reference proteome</keyword>
<reference evidence="1 2" key="1">
    <citation type="submission" date="2014-10" db="EMBL/GenBank/DDBJ databases">
        <title>Draft genome of the hookworm Ancylostoma caninum.</title>
        <authorList>
            <person name="Mitreva M."/>
        </authorList>
    </citation>
    <scope>NUCLEOTIDE SEQUENCE [LARGE SCALE GENOMIC DNA]</scope>
    <source>
        <strain evidence="1 2">Baltimore</strain>
    </source>
</reference>
<evidence type="ECO:0008006" key="3">
    <source>
        <dbReference type="Google" id="ProtNLM"/>
    </source>
</evidence>
<dbReference type="STRING" id="29170.A0A368G8J4"/>
<name>A0A368G8J4_ANCCA</name>
<accession>A0A368G8J4</accession>
<dbReference type="AlphaFoldDB" id="A0A368G8J4"/>
<protein>
    <recommendedName>
        <fullName evidence="3">DDE Tnp4 domain-containing protein</fullName>
    </recommendedName>
</protein>
<evidence type="ECO:0000313" key="2">
    <source>
        <dbReference type="Proteomes" id="UP000252519"/>
    </source>
</evidence>
<dbReference type="OrthoDB" id="5863356at2759"/>
<dbReference type="EMBL" id="JOJR01000271">
    <property type="protein sequence ID" value="RCN40734.1"/>
    <property type="molecule type" value="Genomic_DNA"/>
</dbReference>
<evidence type="ECO:0000313" key="1">
    <source>
        <dbReference type="EMBL" id="RCN40734.1"/>
    </source>
</evidence>
<sequence length="132" mass="14663">MNPHISPFSAEFSCGERTLSAVVDEVTDAIIKGVLFQRAFPNLAREEFEDTARKTQVRYNYPRAIGFLDGKHVAMKKPVRSGSVHFNYKNFHSIILLACCDCDYNIIAFDVGAAARVGDALSKLRCEEMDGG</sequence>
<comment type="caution">
    <text evidence="1">The sequence shown here is derived from an EMBL/GenBank/DDBJ whole genome shotgun (WGS) entry which is preliminary data.</text>
</comment>
<gene>
    <name evidence="1" type="ORF">ANCCAN_13341</name>
</gene>
<dbReference type="Proteomes" id="UP000252519">
    <property type="component" value="Unassembled WGS sequence"/>
</dbReference>
<proteinExistence type="predicted"/>